<dbReference type="Proteomes" id="UP000325289">
    <property type="component" value="Unassembled WGS sequence"/>
</dbReference>
<accession>A0A1I1WCB4</accession>
<dbReference type="SUPFAM" id="SSF103025">
    <property type="entry name" value="Folate-binding domain"/>
    <property type="match status" value="1"/>
</dbReference>
<dbReference type="AlphaFoldDB" id="A0A1I1WCB4"/>
<dbReference type="Gene3D" id="3.30.70.1520">
    <property type="entry name" value="Heterotetrameric sarcosine oxidase"/>
    <property type="match status" value="1"/>
</dbReference>
<sequence>MHDLAPLTPLGAAKPRTDTIGDWTLTEVTDRALASVAARLGREEEAARIVADLLGAEAPAPSRLSGGEIAAFWSGPDQWMIEAPLKTHEALAAQLSARAGGAISVTEQTDAWCRFDLTGPDLPRVLERLCPVDVHRLVGGEAIRTTMEHMGCFLICRTPVHVSILGPRSSAGSLHHALETAMRAAK</sequence>
<dbReference type="OrthoDB" id="7356349at2"/>
<protein>
    <submittedName>
        <fullName evidence="1">Sarcosine oxidase subunit gamma</fullName>
    </submittedName>
</protein>
<evidence type="ECO:0000313" key="1">
    <source>
        <dbReference type="EMBL" id="SFD92629.1"/>
    </source>
</evidence>
<dbReference type="EMBL" id="FOMS01000004">
    <property type="protein sequence ID" value="SFD92629.1"/>
    <property type="molecule type" value="Genomic_DNA"/>
</dbReference>
<keyword evidence="2" id="KW-1185">Reference proteome</keyword>
<name>A0A1I1WCB4_9RHOB</name>
<evidence type="ECO:0000313" key="2">
    <source>
        <dbReference type="Proteomes" id="UP000325289"/>
    </source>
</evidence>
<proteinExistence type="predicted"/>
<gene>
    <name evidence="1" type="ORF">SAMN04515678_104239</name>
</gene>
<organism evidence="1 2">
    <name type="scientific">Roseivivax sediminis</name>
    <dbReference type="NCBI Taxonomy" id="936889"/>
    <lineage>
        <taxon>Bacteria</taxon>
        <taxon>Pseudomonadati</taxon>
        <taxon>Pseudomonadota</taxon>
        <taxon>Alphaproteobacteria</taxon>
        <taxon>Rhodobacterales</taxon>
        <taxon>Roseobacteraceae</taxon>
        <taxon>Roseivivax</taxon>
    </lineage>
</organism>
<dbReference type="Gene3D" id="3.30.1360.120">
    <property type="entry name" value="Probable tRNA modification gtpase trme, domain 1"/>
    <property type="match status" value="1"/>
</dbReference>
<dbReference type="RefSeq" id="WP_149755470.1">
    <property type="nucleotide sequence ID" value="NZ_FOMS01000004.1"/>
</dbReference>
<dbReference type="InterPro" id="IPR027266">
    <property type="entry name" value="TrmE/GcvT-like"/>
</dbReference>
<reference evidence="1 2" key="1">
    <citation type="submission" date="2016-10" db="EMBL/GenBank/DDBJ databases">
        <authorList>
            <person name="Varghese N."/>
            <person name="Submissions S."/>
        </authorList>
    </citation>
    <scope>NUCLEOTIDE SEQUENCE [LARGE SCALE GENOMIC DNA]</scope>
    <source>
        <strain evidence="2">YIM D21,KCTC 23444,ACCC 10710</strain>
    </source>
</reference>